<evidence type="ECO:0000256" key="15">
    <source>
        <dbReference type="SAM" id="MobiDB-lite"/>
    </source>
</evidence>
<dbReference type="FunFam" id="3.30.160.60:FF:000089">
    <property type="entry name" value="DNA-binding protein creA"/>
    <property type="match status" value="1"/>
</dbReference>
<dbReference type="GO" id="GO:0008270">
    <property type="term" value="F:zinc ion binding"/>
    <property type="evidence" value="ECO:0007669"/>
    <property type="project" value="UniProtKB-KW"/>
</dbReference>
<comment type="similarity">
    <text evidence="11">Belongs to the creA/MIG C2H2-type zinc-finger protein family.</text>
</comment>
<feature type="compositionally biased region" description="Low complexity" evidence="15">
    <location>
        <begin position="110"/>
        <end position="143"/>
    </location>
</feature>
<evidence type="ECO:0000256" key="3">
    <source>
        <dbReference type="ARBA" id="ARBA00022723"/>
    </source>
</evidence>
<dbReference type="GO" id="GO:0000433">
    <property type="term" value="P:carbon catabolite repression of transcription from RNA polymerase II promoter by glucose"/>
    <property type="evidence" value="ECO:0007669"/>
    <property type="project" value="TreeGrafter"/>
</dbReference>
<feature type="compositionally biased region" description="Polar residues" evidence="15">
    <location>
        <begin position="285"/>
        <end position="319"/>
    </location>
</feature>
<gene>
    <name evidence="17" type="ORF">CTRG_01933</name>
</gene>
<evidence type="ECO:0000313" key="18">
    <source>
        <dbReference type="Proteomes" id="UP000002037"/>
    </source>
</evidence>
<evidence type="ECO:0000256" key="14">
    <source>
        <dbReference type="PROSITE-ProRule" id="PRU00042"/>
    </source>
</evidence>
<dbReference type="SMART" id="SM00355">
    <property type="entry name" value="ZnF_C2H2"/>
    <property type="match status" value="2"/>
</dbReference>
<sequence>MNVVDQPKPKKDPTVRPYKCPHCEKAFHRLEHQTRHIRTHTGEKPHQCTFPGCSKRFSRSDELTRHSRIHTNPNSRKNRKKKKDVMLLSNSDGSATQSSTTPPPNGVVVAPQPQHTATTPSTTTAQPPTATTTIPTTITTPQQDSQKSATSSPSKISLPTPSRPLLNKNASTHSIDVLATAATEELRMMESKSLPSLTEYFGKLNKTTSNSTTNNSNNNFNSNSKINKSPSHYNFTMEKPTFQFHDTTNLHYLSNLAFRMTPVKTHIQEDSDLDYVKQKLKRSRPNSPGTNMMMSSHSNIHTLPNSPLLGLSTNTTPNISASNSSTNLTSLAMTPATNVMGIKSSNSLQSQSTDALPSIKSLNLPEFTK</sequence>
<dbReference type="GeneID" id="8301835"/>
<dbReference type="GO" id="GO:0005737">
    <property type="term" value="C:cytoplasm"/>
    <property type="evidence" value="ECO:0007669"/>
    <property type="project" value="TreeGrafter"/>
</dbReference>
<evidence type="ECO:0000313" key="17">
    <source>
        <dbReference type="EMBL" id="EER35071.1"/>
    </source>
</evidence>
<organism evidence="17 18">
    <name type="scientific">Candida tropicalis (strain ATCC MYA-3404 / T1)</name>
    <name type="common">Yeast</name>
    <dbReference type="NCBI Taxonomy" id="294747"/>
    <lineage>
        <taxon>Eukaryota</taxon>
        <taxon>Fungi</taxon>
        <taxon>Dikarya</taxon>
        <taxon>Ascomycota</taxon>
        <taxon>Saccharomycotina</taxon>
        <taxon>Pichiomycetes</taxon>
        <taxon>Debaryomycetaceae</taxon>
        <taxon>Candida/Lodderomyces clade</taxon>
        <taxon>Candida</taxon>
    </lineage>
</organism>
<keyword evidence="7" id="KW-0805">Transcription regulation</keyword>
<dbReference type="EMBL" id="GG692396">
    <property type="protein sequence ID" value="EER35071.1"/>
    <property type="molecule type" value="Genomic_DNA"/>
</dbReference>
<dbReference type="PROSITE" id="PS00028">
    <property type="entry name" value="ZINC_FINGER_C2H2_1"/>
    <property type="match status" value="2"/>
</dbReference>
<dbReference type="KEGG" id="ctp:CTRG_01933"/>
<feature type="domain" description="C2H2-type" evidence="16">
    <location>
        <begin position="18"/>
        <end position="45"/>
    </location>
</feature>
<keyword evidence="6" id="KW-0862">Zinc</keyword>
<evidence type="ECO:0000256" key="13">
    <source>
        <dbReference type="ARBA" id="ARBA00068528"/>
    </source>
</evidence>
<dbReference type="PANTHER" id="PTHR47428:SF1">
    <property type="entry name" value="REGULATORY PROTEIN MIG1-RELATED"/>
    <property type="match status" value="1"/>
</dbReference>
<dbReference type="Proteomes" id="UP000002037">
    <property type="component" value="Unassembled WGS sequence"/>
</dbReference>
<evidence type="ECO:0000256" key="8">
    <source>
        <dbReference type="ARBA" id="ARBA00023125"/>
    </source>
</evidence>
<reference evidence="17 18" key="1">
    <citation type="journal article" date="2009" name="Nature">
        <title>Evolution of pathogenicity and sexual reproduction in eight Candida genomes.</title>
        <authorList>
            <person name="Butler G."/>
            <person name="Rasmussen M.D."/>
            <person name="Lin M.F."/>
            <person name="Santos M.A."/>
            <person name="Sakthikumar S."/>
            <person name="Munro C.A."/>
            <person name="Rheinbay E."/>
            <person name="Grabherr M."/>
            <person name="Forche A."/>
            <person name="Reedy J.L."/>
            <person name="Agrafioti I."/>
            <person name="Arnaud M.B."/>
            <person name="Bates S."/>
            <person name="Brown A.J."/>
            <person name="Brunke S."/>
            <person name="Costanzo M.C."/>
            <person name="Fitzpatrick D.A."/>
            <person name="de Groot P.W."/>
            <person name="Harris D."/>
            <person name="Hoyer L.L."/>
            <person name="Hube B."/>
            <person name="Klis F.M."/>
            <person name="Kodira C."/>
            <person name="Lennard N."/>
            <person name="Logue M.E."/>
            <person name="Martin R."/>
            <person name="Neiman A.M."/>
            <person name="Nikolaou E."/>
            <person name="Quail M.A."/>
            <person name="Quinn J."/>
            <person name="Santos M.C."/>
            <person name="Schmitzberger F.F."/>
            <person name="Sherlock G."/>
            <person name="Shah P."/>
            <person name="Silverstein K.A."/>
            <person name="Skrzypek M.S."/>
            <person name="Soll D."/>
            <person name="Staggs R."/>
            <person name="Stansfield I."/>
            <person name="Stumpf M.P."/>
            <person name="Sudbery P.E."/>
            <person name="Srikantha T."/>
            <person name="Zeng Q."/>
            <person name="Berman J."/>
            <person name="Berriman M."/>
            <person name="Heitman J."/>
            <person name="Gow N.A."/>
            <person name="Lorenz M.C."/>
            <person name="Birren B.W."/>
            <person name="Kellis M."/>
            <person name="Cuomo C.A."/>
        </authorList>
    </citation>
    <scope>NUCLEOTIDE SEQUENCE [LARGE SCALE GENOMIC DNA]</scope>
    <source>
        <strain evidence="18">ATCC MYA-3404 / T1</strain>
    </source>
</reference>
<dbReference type="GO" id="GO:0000978">
    <property type="term" value="F:RNA polymerase II cis-regulatory region sequence-specific DNA binding"/>
    <property type="evidence" value="ECO:0007669"/>
    <property type="project" value="TreeGrafter"/>
</dbReference>
<dbReference type="RefSeq" id="XP_002547626.1">
    <property type="nucleotide sequence ID" value="XM_002547580.1"/>
</dbReference>
<feature type="region of interest" description="Disordered" evidence="15">
    <location>
        <begin position="281"/>
        <end position="326"/>
    </location>
</feature>
<keyword evidence="4" id="KW-0677">Repeat</keyword>
<keyword evidence="8" id="KW-0238">DNA-binding</keyword>
<dbReference type="InterPro" id="IPR051007">
    <property type="entry name" value="creA/MIG_C2H2-ZnF"/>
</dbReference>
<keyword evidence="18" id="KW-1185">Reference proteome</keyword>
<evidence type="ECO:0000256" key="6">
    <source>
        <dbReference type="ARBA" id="ARBA00022833"/>
    </source>
</evidence>
<evidence type="ECO:0000256" key="9">
    <source>
        <dbReference type="ARBA" id="ARBA00023163"/>
    </source>
</evidence>
<feature type="region of interest" description="Disordered" evidence="15">
    <location>
        <begin position="347"/>
        <end position="369"/>
    </location>
</feature>
<dbReference type="PANTHER" id="PTHR47428">
    <property type="entry name" value="REGULATORY PROTEIN MIG1-RELATED"/>
    <property type="match status" value="1"/>
</dbReference>
<dbReference type="eggNOG" id="KOG1721">
    <property type="taxonomic scope" value="Eukaryota"/>
</dbReference>
<proteinExistence type="inferred from homology"/>
<comment type="function">
    <text evidence="12">Involved in glucose repression of glucose metabolism genes.</text>
</comment>
<keyword evidence="2" id="KW-0678">Repressor</keyword>
<dbReference type="STRING" id="294747.C5M4V5"/>
<accession>C5M4V5</accession>
<dbReference type="SUPFAM" id="SSF57667">
    <property type="entry name" value="beta-beta-alpha zinc fingers"/>
    <property type="match status" value="1"/>
</dbReference>
<feature type="compositionally biased region" description="Polar residues" evidence="15">
    <location>
        <begin position="144"/>
        <end position="160"/>
    </location>
</feature>
<keyword evidence="5 14" id="KW-0863">Zinc-finger</keyword>
<dbReference type="FunFam" id="3.30.160.60:FF:000152">
    <property type="entry name" value="DNA-binding protein creA"/>
    <property type="match status" value="1"/>
</dbReference>
<protein>
    <recommendedName>
        <fullName evidence="13">Regulatory protein MIG1</fullName>
    </recommendedName>
</protein>
<name>C5M4V5_CANTT</name>
<evidence type="ECO:0000256" key="10">
    <source>
        <dbReference type="ARBA" id="ARBA00023242"/>
    </source>
</evidence>
<evidence type="ECO:0000256" key="1">
    <source>
        <dbReference type="ARBA" id="ARBA00004123"/>
    </source>
</evidence>
<dbReference type="Gene3D" id="3.30.160.60">
    <property type="entry name" value="Classic Zinc Finger"/>
    <property type="match status" value="2"/>
</dbReference>
<evidence type="ECO:0000256" key="5">
    <source>
        <dbReference type="ARBA" id="ARBA00022771"/>
    </source>
</evidence>
<dbReference type="AlphaFoldDB" id="C5M4V5"/>
<dbReference type="InterPro" id="IPR013087">
    <property type="entry name" value="Znf_C2H2_type"/>
</dbReference>
<dbReference type="GO" id="GO:0005634">
    <property type="term" value="C:nucleus"/>
    <property type="evidence" value="ECO:0007669"/>
    <property type="project" value="UniProtKB-SubCell"/>
</dbReference>
<feature type="region of interest" description="Disordered" evidence="15">
    <location>
        <begin position="57"/>
        <end position="169"/>
    </location>
</feature>
<evidence type="ECO:0000256" key="4">
    <source>
        <dbReference type="ARBA" id="ARBA00022737"/>
    </source>
</evidence>
<evidence type="ECO:0000256" key="11">
    <source>
        <dbReference type="ARBA" id="ARBA00038023"/>
    </source>
</evidence>
<dbReference type="VEuPathDB" id="FungiDB:CTRG_01933"/>
<comment type="subcellular location">
    <subcellularLocation>
        <location evidence="1">Nucleus</location>
    </subcellularLocation>
</comment>
<evidence type="ECO:0000256" key="12">
    <source>
        <dbReference type="ARBA" id="ARBA00056233"/>
    </source>
</evidence>
<evidence type="ECO:0000256" key="7">
    <source>
        <dbReference type="ARBA" id="ARBA00023015"/>
    </source>
</evidence>
<keyword evidence="3" id="KW-0479">Metal-binding</keyword>
<evidence type="ECO:0000256" key="2">
    <source>
        <dbReference type="ARBA" id="ARBA00022491"/>
    </source>
</evidence>
<dbReference type="HOGENOM" id="CLU_033549_0_0_1"/>
<keyword evidence="9" id="KW-0804">Transcription</keyword>
<feature type="compositionally biased region" description="Polar residues" evidence="15">
    <location>
        <begin position="88"/>
        <end position="100"/>
    </location>
</feature>
<dbReference type="PROSITE" id="PS50157">
    <property type="entry name" value="ZINC_FINGER_C2H2_2"/>
    <property type="match status" value="2"/>
</dbReference>
<dbReference type="OrthoDB" id="654211at2759"/>
<dbReference type="Pfam" id="PF00096">
    <property type="entry name" value="zf-C2H2"/>
    <property type="match status" value="2"/>
</dbReference>
<evidence type="ECO:0000259" key="16">
    <source>
        <dbReference type="PROSITE" id="PS50157"/>
    </source>
</evidence>
<keyword evidence="10" id="KW-0539">Nucleus</keyword>
<dbReference type="InterPro" id="IPR036236">
    <property type="entry name" value="Znf_C2H2_sf"/>
</dbReference>
<feature type="domain" description="C2H2-type" evidence="16">
    <location>
        <begin position="46"/>
        <end position="75"/>
    </location>
</feature>